<dbReference type="HOGENOM" id="CLU_727807_0_0_1"/>
<dbReference type="STRING" id="40296.A0A0A2L5A2"/>
<evidence type="ECO:0000259" key="2">
    <source>
        <dbReference type="Pfam" id="PF01965"/>
    </source>
</evidence>
<dbReference type="SUPFAM" id="SSF52317">
    <property type="entry name" value="Class I glutamine amidotransferase-like"/>
    <property type="match status" value="1"/>
</dbReference>
<dbReference type="PhylomeDB" id="A0A0A2L5A2"/>
<dbReference type="EMBL" id="JQGA01000480">
    <property type="protein sequence ID" value="KGO75277.1"/>
    <property type="molecule type" value="Genomic_DNA"/>
</dbReference>
<dbReference type="Gene3D" id="3.10.450.50">
    <property type="match status" value="1"/>
</dbReference>
<dbReference type="AlphaFoldDB" id="A0A0A2L5A2"/>
<dbReference type="Gene3D" id="3.40.50.880">
    <property type="match status" value="1"/>
</dbReference>
<dbReference type="Proteomes" id="UP000030104">
    <property type="component" value="Unassembled WGS sequence"/>
</dbReference>
<organism evidence="3 4">
    <name type="scientific">Penicillium italicum</name>
    <name type="common">Blue mold</name>
    <dbReference type="NCBI Taxonomy" id="40296"/>
    <lineage>
        <taxon>Eukaryota</taxon>
        <taxon>Fungi</taxon>
        <taxon>Dikarya</taxon>
        <taxon>Ascomycota</taxon>
        <taxon>Pezizomycotina</taxon>
        <taxon>Eurotiomycetes</taxon>
        <taxon>Eurotiomycetidae</taxon>
        <taxon>Eurotiales</taxon>
        <taxon>Aspergillaceae</taxon>
        <taxon>Penicillium</taxon>
    </lineage>
</organism>
<accession>A0A0A2L5A2</accession>
<evidence type="ECO:0000313" key="4">
    <source>
        <dbReference type="Proteomes" id="UP000030104"/>
    </source>
</evidence>
<evidence type="ECO:0000313" key="3">
    <source>
        <dbReference type="EMBL" id="KGO75277.1"/>
    </source>
</evidence>
<gene>
    <name evidence="3" type="ORF">PITC_001410</name>
</gene>
<dbReference type="OrthoDB" id="543156at2759"/>
<proteinExistence type="predicted"/>
<feature type="signal peptide" evidence="1">
    <location>
        <begin position="1"/>
        <end position="22"/>
    </location>
</feature>
<dbReference type="PANTHER" id="PTHR43130">
    <property type="entry name" value="ARAC-FAMILY TRANSCRIPTIONAL REGULATOR"/>
    <property type="match status" value="1"/>
</dbReference>
<feature type="domain" description="DJ-1/PfpI" evidence="2">
    <location>
        <begin position="41"/>
        <end position="187"/>
    </location>
</feature>
<dbReference type="InterPro" id="IPR029062">
    <property type="entry name" value="Class_I_gatase-like"/>
</dbReference>
<comment type="caution">
    <text evidence="3">The sequence shown here is derived from an EMBL/GenBank/DDBJ whole genome shotgun (WGS) entry which is preliminary data.</text>
</comment>
<protein>
    <submittedName>
        <fullName evidence="3">DJ-1 domain, InhA-type</fullName>
    </submittedName>
</protein>
<keyword evidence="4" id="KW-1185">Reference proteome</keyword>
<dbReference type="InterPro" id="IPR002818">
    <property type="entry name" value="DJ-1/PfpI"/>
</dbReference>
<dbReference type="PANTHER" id="PTHR43130:SF7">
    <property type="entry name" value="DJ-1_PFPI DOMAIN-CONTAINING PROTEIN"/>
    <property type="match status" value="1"/>
</dbReference>
<dbReference type="InterPro" id="IPR032710">
    <property type="entry name" value="NTF2-like_dom_sf"/>
</dbReference>
<reference evidence="3 4" key="1">
    <citation type="journal article" date="2015" name="Mol. Plant Microbe Interact.">
        <title>Genome, transcriptome, and functional analyses of Penicillium expansum provide new insights into secondary metabolism and pathogenicity.</title>
        <authorList>
            <person name="Ballester A.R."/>
            <person name="Marcet-Houben M."/>
            <person name="Levin E."/>
            <person name="Sela N."/>
            <person name="Selma-Lazaro C."/>
            <person name="Carmona L."/>
            <person name="Wisniewski M."/>
            <person name="Droby S."/>
            <person name="Gonzalez-Candelas L."/>
            <person name="Gabaldon T."/>
        </authorList>
    </citation>
    <scope>NUCLEOTIDE SEQUENCE [LARGE SCALE GENOMIC DNA]</scope>
    <source>
        <strain evidence="3 4">PHI-1</strain>
    </source>
</reference>
<dbReference type="OMA" id="HGCLERC"/>
<feature type="chain" id="PRO_5002002057" evidence="1">
    <location>
        <begin position="23"/>
        <end position="380"/>
    </location>
</feature>
<sequence>MSSPLRVGVLLVGTVQLLDLSAVDLLYMTTPEYLQECSLPKPLVDLGRACEIHYIAHNGPNTTANATSQMSIQLTDSLTNSAVSPGMLDIVLIPGPPPKAMPPAEEYLDFVRAHFAAGTAILSICTGAFIIGYSGIVKGREVTAPRLLVPEMRRRFPEAKLWDDSVRVARDGNLWTSGGITNGHDLVAGYLREHYPAALVNTILVAADIPSRPAAYASSVTGDTLYVMWQVIRALPDAKFKMSSPDIEAISTVLHAYGAALKSRNVEEVLALYTTDGVIMPPHFPASAGVDSLRASYTRIFSKVELVITFQIEEIVVMSSEWGFARTTAEGTKTILALNESEPHANQELFIMKKENGKWLIARYAFSTIKPLVQNGIQRS</sequence>
<keyword evidence="1" id="KW-0732">Signal</keyword>
<name>A0A0A2L5A2_PENIT</name>
<dbReference type="Pfam" id="PF01965">
    <property type="entry name" value="DJ-1_PfpI"/>
    <property type="match status" value="1"/>
</dbReference>
<dbReference type="SUPFAM" id="SSF54427">
    <property type="entry name" value="NTF2-like"/>
    <property type="match status" value="1"/>
</dbReference>
<evidence type="ECO:0000256" key="1">
    <source>
        <dbReference type="SAM" id="SignalP"/>
    </source>
</evidence>
<dbReference type="CDD" id="cd00531">
    <property type="entry name" value="NTF2_like"/>
    <property type="match status" value="1"/>
</dbReference>
<dbReference type="InterPro" id="IPR052158">
    <property type="entry name" value="INH-QAR"/>
</dbReference>